<feature type="transmembrane region" description="Helical" evidence="1">
    <location>
        <begin position="174"/>
        <end position="194"/>
    </location>
</feature>
<keyword evidence="1" id="KW-0812">Transmembrane</keyword>
<dbReference type="InterPro" id="IPR045782">
    <property type="entry name" value="TrbL_3"/>
</dbReference>
<feature type="transmembrane region" description="Helical" evidence="1">
    <location>
        <begin position="206"/>
        <end position="227"/>
    </location>
</feature>
<gene>
    <name evidence="2" type="ORF">C1I95_25650</name>
</gene>
<sequence length="308" mass="32933">MFTPVTGTFLDAIVNWLIEAVLVCLDAVFGLITGVLLTTPQVTALPQVQALTGRSVWIVDTVFVLMFVAAGILVMVSGGDERSQYTLKDLAPRLVVGFVAAHFSQLVCRELINLSNAVTGAISRDHYHQRTVLSAIRRHIEAARDPTAPLLFLILILIITVLIAMTAVQFIGRIVTLIILTMVAPLPLACHAIAALDGIARMWWRAYAGCLAIPAAQAFTLTAGQWMLLDPTHMFPVLGLPGDPGGVVNLLIVIVLLWTTVKIPGLVGRWAGQGGRGGGTSVVGGFVRIAAVNQITRTVPGLARRAIR</sequence>
<evidence type="ECO:0000313" key="2">
    <source>
        <dbReference type="EMBL" id="PZG12491.1"/>
    </source>
</evidence>
<feature type="transmembrane region" description="Helical" evidence="1">
    <location>
        <begin position="12"/>
        <end position="37"/>
    </location>
</feature>
<evidence type="ECO:0008006" key="4">
    <source>
        <dbReference type="Google" id="ProtNLM"/>
    </source>
</evidence>
<dbReference type="Proteomes" id="UP000248924">
    <property type="component" value="Unassembled WGS sequence"/>
</dbReference>
<feature type="transmembrane region" description="Helical" evidence="1">
    <location>
        <begin position="247"/>
        <end position="267"/>
    </location>
</feature>
<organism evidence="2 3">
    <name type="scientific">Micromonospora craterilacus</name>
    <dbReference type="NCBI Taxonomy" id="1655439"/>
    <lineage>
        <taxon>Bacteria</taxon>
        <taxon>Bacillati</taxon>
        <taxon>Actinomycetota</taxon>
        <taxon>Actinomycetes</taxon>
        <taxon>Micromonosporales</taxon>
        <taxon>Micromonosporaceae</taxon>
        <taxon>Micromonospora</taxon>
    </lineage>
</organism>
<dbReference type="RefSeq" id="WP_111217459.1">
    <property type="nucleotide sequence ID" value="NZ_POTY01000206.1"/>
</dbReference>
<comment type="caution">
    <text evidence="2">The sequence shown here is derived from an EMBL/GenBank/DDBJ whole genome shotgun (WGS) entry which is preliminary data.</text>
</comment>
<dbReference type="OrthoDB" id="3417255at2"/>
<feature type="transmembrane region" description="Helical" evidence="1">
    <location>
        <begin position="147"/>
        <end position="168"/>
    </location>
</feature>
<dbReference type="EMBL" id="POTY01000206">
    <property type="protein sequence ID" value="PZG12491.1"/>
    <property type="molecule type" value="Genomic_DNA"/>
</dbReference>
<dbReference type="Pfam" id="PF19590">
    <property type="entry name" value="TrbL_3"/>
    <property type="match status" value="1"/>
</dbReference>
<evidence type="ECO:0000313" key="3">
    <source>
        <dbReference type="Proteomes" id="UP000248924"/>
    </source>
</evidence>
<dbReference type="AlphaFoldDB" id="A0A2W2DQ99"/>
<protein>
    <recommendedName>
        <fullName evidence="4">Conjugal transfer protein TrbL</fullName>
    </recommendedName>
</protein>
<evidence type="ECO:0000256" key="1">
    <source>
        <dbReference type="SAM" id="Phobius"/>
    </source>
</evidence>
<name>A0A2W2DQ99_9ACTN</name>
<keyword evidence="1" id="KW-0472">Membrane</keyword>
<feature type="transmembrane region" description="Helical" evidence="1">
    <location>
        <begin position="57"/>
        <end position="78"/>
    </location>
</feature>
<reference evidence="2 3" key="1">
    <citation type="submission" date="2018-01" db="EMBL/GenBank/DDBJ databases">
        <title>Draft genome sequence of Jishengella sp. NA12.</title>
        <authorList>
            <person name="Sahin N."/>
            <person name="Ay H."/>
            <person name="Saygin H."/>
        </authorList>
    </citation>
    <scope>NUCLEOTIDE SEQUENCE [LARGE SCALE GENOMIC DNA]</scope>
    <source>
        <strain evidence="2 3">NA12</strain>
    </source>
</reference>
<proteinExistence type="predicted"/>
<accession>A0A2W2DQ99</accession>
<keyword evidence="1" id="KW-1133">Transmembrane helix</keyword>
<keyword evidence="3" id="KW-1185">Reference proteome</keyword>